<feature type="signal peptide" evidence="16">
    <location>
        <begin position="1"/>
        <end position="20"/>
    </location>
</feature>
<evidence type="ECO:0000313" key="18">
    <source>
        <dbReference type="Proteomes" id="UP000288716"/>
    </source>
</evidence>
<feature type="compositionally biased region" description="Polar residues" evidence="14">
    <location>
        <begin position="258"/>
        <end position="288"/>
    </location>
</feature>
<keyword evidence="10 15" id="KW-1133">Transmembrane helix</keyword>
<reference evidence="17 18" key="1">
    <citation type="journal article" date="2018" name="Gigascience">
        <title>Genomes of trombidid mites reveal novel predicted allergens and laterally-transferred genes associated with secondary metabolism.</title>
        <authorList>
            <person name="Dong X."/>
            <person name="Chaisiri K."/>
            <person name="Xia D."/>
            <person name="Armstrong S.D."/>
            <person name="Fang Y."/>
            <person name="Donnelly M.J."/>
            <person name="Kadowaki T."/>
            <person name="McGarry J.W."/>
            <person name="Darby A.C."/>
            <person name="Makepeace B.L."/>
        </authorList>
    </citation>
    <scope>NUCLEOTIDE SEQUENCE [LARGE SCALE GENOMIC DNA]</scope>
    <source>
        <strain evidence="17">UoL-UT</strain>
    </source>
</reference>
<organism evidence="17 18">
    <name type="scientific">Leptotrombidium deliense</name>
    <dbReference type="NCBI Taxonomy" id="299467"/>
    <lineage>
        <taxon>Eukaryota</taxon>
        <taxon>Metazoa</taxon>
        <taxon>Ecdysozoa</taxon>
        <taxon>Arthropoda</taxon>
        <taxon>Chelicerata</taxon>
        <taxon>Arachnida</taxon>
        <taxon>Acari</taxon>
        <taxon>Acariformes</taxon>
        <taxon>Trombidiformes</taxon>
        <taxon>Prostigmata</taxon>
        <taxon>Anystina</taxon>
        <taxon>Parasitengona</taxon>
        <taxon>Trombiculoidea</taxon>
        <taxon>Trombiculidae</taxon>
        <taxon>Leptotrombidium</taxon>
    </lineage>
</organism>
<sequence>MILTVNFLLAIAALFGSALAKRDKIKLRDVQTLTFVQNEVTNSRRSHPVPQLRCIGGTARYDFSPKSVQCYNRGFDGSDVQWECKTDLKNKYSFGKIFVNCEGYDYPEDEYILVGSCGLEYELDYNSPRYEKKSASYSYNYKHNDKASSIFGIGFIIFAICAIALIYYCLPRTPSNSRPEPSAPPPPGFNPNFFDDRTYGSTNYGYQGDSCSRNQYRQSQPSMTSNLWSGIFGAGLGYMMGRNSNSSYYPHSRERSSFTDYTTSHTAYESDNSENVRTASGFATTKRR</sequence>
<evidence type="ECO:0000256" key="1">
    <source>
        <dbReference type="ARBA" id="ARBA00004115"/>
    </source>
</evidence>
<evidence type="ECO:0000256" key="15">
    <source>
        <dbReference type="SAM" id="Phobius"/>
    </source>
</evidence>
<evidence type="ECO:0000256" key="4">
    <source>
        <dbReference type="ARBA" id="ARBA00022448"/>
    </source>
</evidence>
<dbReference type="AlphaFoldDB" id="A0A443SK69"/>
<dbReference type="Proteomes" id="UP000288716">
    <property type="component" value="Unassembled WGS sequence"/>
</dbReference>
<comment type="caution">
    <text evidence="17">The sequence shown here is derived from an EMBL/GenBank/DDBJ whole genome shotgun (WGS) entry which is preliminary data.</text>
</comment>
<keyword evidence="6 15" id="KW-0812">Transmembrane</keyword>
<dbReference type="EMBL" id="NCKV01001678">
    <property type="protein sequence ID" value="RWS27921.1"/>
    <property type="molecule type" value="Genomic_DNA"/>
</dbReference>
<keyword evidence="18" id="KW-1185">Reference proteome</keyword>
<dbReference type="GO" id="GO:0006816">
    <property type="term" value="P:calcium ion transport"/>
    <property type="evidence" value="ECO:0007669"/>
    <property type="project" value="UniProtKB-KW"/>
</dbReference>
<comment type="similarity">
    <text evidence="2">Belongs to the SARAF family.</text>
</comment>
<protein>
    <recommendedName>
        <fullName evidence="3">Store-operated calcium entry-associated regulatory factor</fullName>
    </recommendedName>
    <alternativeName>
        <fullName evidence="13">Transmembrane protein 66</fullName>
    </alternativeName>
</protein>
<evidence type="ECO:0000256" key="13">
    <source>
        <dbReference type="ARBA" id="ARBA00031116"/>
    </source>
</evidence>
<evidence type="ECO:0000256" key="7">
    <source>
        <dbReference type="ARBA" id="ARBA00022729"/>
    </source>
</evidence>
<dbReference type="GO" id="GO:0005789">
    <property type="term" value="C:endoplasmic reticulum membrane"/>
    <property type="evidence" value="ECO:0007669"/>
    <property type="project" value="UniProtKB-SubCell"/>
</dbReference>
<feature type="chain" id="PRO_5019056563" description="Store-operated calcium entry-associated regulatory factor" evidence="16">
    <location>
        <begin position="21"/>
        <end position="288"/>
    </location>
</feature>
<dbReference type="InterPro" id="IPR009567">
    <property type="entry name" value="SARAF"/>
</dbReference>
<proteinExistence type="inferred from homology"/>
<keyword evidence="7 16" id="KW-0732">Signal</keyword>
<feature type="region of interest" description="Disordered" evidence="14">
    <location>
        <begin position="249"/>
        <end position="288"/>
    </location>
</feature>
<gene>
    <name evidence="17" type="ORF">B4U80_10030</name>
</gene>
<evidence type="ECO:0000313" key="17">
    <source>
        <dbReference type="EMBL" id="RWS27921.1"/>
    </source>
</evidence>
<feature type="transmembrane region" description="Helical" evidence="15">
    <location>
        <begin position="150"/>
        <end position="170"/>
    </location>
</feature>
<evidence type="ECO:0000256" key="11">
    <source>
        <dbReference type="ARBA" id="ARBA00023065"/>
    </source>
</evidence>
<evidence type="ECO:0000256" key="3">
    <source>
        <dbReference type="ARBA" id="ARBA00016584"/>
    </source>
</evidence>
<evidence type="ECO:0000256" key="2">
    <source>
        <dbReference type="ARBA" id="ARBA00006833"/>
    </source>
</evidence>
<dbReference type="VEuPathDB" id="VectorBase:LDEU004116"/>
<keyword evidence="9" id="KW-0106">Calcium</keyword>
<dbReference type="PANTHER" id="PTHR15929">
    <property type="entry name" value="STORE-OPERATED CALCIUM ENTRY-ASSOCIATED REGULATORY FACTOR"/>
    <property type="match status" value="1"/>
</dbReference>
<evidence type="ECO:0000256" key="10">
    <source>
        <dbReference type="ARBA" id="ARBA00022989"/>
    </source>
</evidence>
<dbReference type="OrthoDB" id="20303at2759"/>
<evidence type="ECO:0000256" key="16">
    <source>
        <dbReference type="SAM" id="SignalP"/>
    </source>
</evidence>
<keyword evidence="4" id="KW-0813">Transport</keyword>
<evidence type="ECO:0000256" key="6">
    <source>
        <dbReference type="ARBA" id="ARBA00022692"/>
    </source>
</evidence>
<dbReference type="GO" id="GO:2001256">
    <property type="term" value="P:regulation of store-operated calcium entry"/>
    <property type="evidence" value="ECO:0007669"/>
    <property type="project" value="InterPro"/>
</dbReference>
<dbReference type="Pfam" id="PF06682">
    <property type="entry name" value="SARAF"/>
    <property type="match status" value="1"/>
</dbReference>
<keyword evidence="12 15" id="KW-0472">Membrane</keyword>
<dbReference type="STRING" id="299467.A0A443SK69"/>
<keyword evidence="11" id="KW-0406">Ion transport</keyword>
<evidence type="ECO:0000256" key="8">
    <source>
        <dbReference type="ARBA" id="ARBA00022824"/>
    </source>
</evidence>
<keyword evidence="8" id="KW-0256">Endoplasmic reticulum</keyword>
<name>A0A443SK69_9ACAR</name>
<accession>A0A443SK69</accession>
<dbReference type="PANTHER" id="PTHR15929:SF0">
    <property type="entry name" value="STORE-OPERATED CALCIUM ENTRY-ASSOCIATED REGULATORY FACTOR"/>
    <property type="match status" value="1"/>
</dbReference>
<evidence type="ECO:0000256" key="9">
    <source>
        <dbReference type="ARBA" id="ARBA00022837"/>
    </source>
</evidence>
<evidence type="ECO:0000256" key="12">
    <source>
        <dbReference type="ARBA" id="ARBA00023136"/>
    </source>
</evidence>
<evidence type="ECO:0000256" key="14">
    <source>
        <dbReference type="SAM" id="MobiDB-lite"/>
    </source>
</evidence>
<keyword evidence="5" id="KW-0109">Calcium transport</keyword>
<comment type="subcellular location">
    <subcellularLocation>
        <location evidence="1">Endoplasmic reticulum membrane</location>
        <topology evidence="1">Single-pass type I membrane protein</topology>
    </subcellularLocation>
</comment>
<evidence type="ECO:0000256" key="5">
    <source>
        <dbReference type="ARBA" id="ARBA00022568"/>
    </source>
</evidence>